<dbReference type="PANTHER" id="PTHR24055">
    <property type="entry name" value="MITOGEN-ACTIVATED PROTEIN KINASE"/>
    <property type="match status" value="1"/>
</dbReference>
<sequence>IYRILSYLGYFQPRIAVRIKCEIDVYIKLCCNASKIDQRRDLNCELNVAPDNCPIDTIDNYNILSSGLATNRDKTSECSSSDNHNMGDEKQQAQSEAPSIRTIPVTEEISEDEFSPCQPQQTFVKLEINRSIWQVPSHYEQLQSVGAGSYGLVSSAFDSKNKMKVAIKKLARPFQSPVHAKRTYRELKLLKHMKHENVIGLLDVFTPAKSFAEFNDVYLVTHLMGADLSGIIKTQRLSDEHVQFLVYQILRGLKYIHSAGIIHRDLKPSNIAVNEDCELKILDFGLARHTESEMTGYVATRWYRAPEIMLNWMRYNQTVDIWSVGCIMAELITSRTLFPGTDHIDQLLRIMTLCGTPDDEFMKKITSVEARNYVKTLPVMKRKNFSDLFQGANPLAIDLLDKMLKLDSDLRPNAEEALAHPYLAQYADPDDEPTASSLYDDTFEDQDLSVQDWKGRNSHSSIFSNKNGQPYCKLKVDYAQAASCGIK</sequence>
<feature type="binding site" evidence="9">
    <location>
        <position position="169"/>
    </location>
    <ligand>
        <name>ATP</name>
        <dbReference type="ChEBI" id="CHEBI:30616"/>
    </ligand>
</feature>
<gene>
    <name evidence="12" type="primary">mapk14</name>
    <name evidence="12" type="ORF">GZH46_01887</name>
</gene>
<evidence type="ECO:0000256" key="10">
    <source>
        <dbReference type="SAM" id="MobiDB-lite"/>
    </source>
</evidence>
<dbReference type="PROSITE" id="PS50011">
    <property type="entry name" value="PROTEIN_KINASE_DOM"/>
    <property type="match status" value="1"/>
</dbReference>
<evidence type="ECO:0000256" key="2">
    <source>
        <dbReference type="ARBA" id="ARBA00008832"/>
    </source>
</evidence>
<dbReference type="SUPFAM" id="SSF56112">
    <property type="entry name" value="Protein kinase-like (PK-like)"/>
    <property type="match status" value="1"/>
</dbReference>
<dbReference type="GO" id="GO:0016301">
    <property type="term" value="F:kinase activity"/>
    <property type="evidence" value="ECO:0007669"/>
    <property type="project" value="UniProtKB-KW"/>
</dbReference>
<protein>
    <recommendedName>
        <fullName evidence="3">mitogen-activated protein kinase</fullName>
        <ecNumber evidence="3">2.7.11.24</ecNumber>
    </recommendedName>
</protein>
<name>A0ABQ7S835_9ACAR</name>
<comment type="similarity">
    <text evidence="2">Belongs to the protein kinase superfamily. CMGC Ser/Thr protein kinase family. MAP kinase subfamily.</text>
</comment>
<evidence type="ECO:0000256" key="4">
    <source>
        <dbReference type="ARBA" id="ARBA00022527"/>
    </source>
</evidence>
<dbReference type="InterPro" id="IPR011009">
    <property type="entry name" value="Kinase-like_dom_sf"/>
</dbReference>
<dbReference type="InterPro" id="IPR000719">
    <property type="entry name" value="Prot_kinase_dom"/>
</dbReference>
<evidence type="ECO:0000259" key="11">
    <source>
        <dbReference type="PROSITE" id="PS50011"/>
    </source>
</evidence>
<evidence type="ECO:0000256" key="3">
    <source>
        <dbReference type="ARBA" id="ARBA00012411"/>
    </source>
</evidence>
<dbReference type="EC" id="2.7.11.24" evidence="3"/>
<dbReference type="PROSITE" id="PS01351">
    <property type="entry name" value="MAPK"/>
    <property type="match status" value="1"/>
</dbReference>
<feature type="domain" description="Protein kinase" evidence="11">
    <location>
        <begin position="139"/>
        <end position="423"/>
    </location>
</feature>
<evidence type="ECO:0000256" key="7">
    <source>
        <dbReference type="ARBA" id="ARBA00022777"/>
    </source>
</evidence>
<comment type="caution">
    <text evidence="12">The sequence shown here is derived from an EMBL/GenBank/DDBJ whole genome shotgun (WGS) entry which is preliminary data.</text>
</comment>
<evidence type="ECO:0000313" key="12">
    <source>
        <dbReference type="EMBL" id="KAG9509590.1"/>
    </source>
</evidence>
<dbReference type="CDD" id="cd07851">
    <property type="entry name" value="STKc_p38"/>
    <property type="match status" value="1"/>
</dbReference>
<dbReference type="Gene3D" id="1.10.510.10">
    <property type="entry name" value="Transferase(Phosphotransferase) domain 1"/>
    <property type="match status" value="1"/>
</dbReference>
<comment type="cofactor">
    <cofactor evidence="1">
        <name>Mg(2+)</name>
        <dbReference type="ChEBI" id="CHEBI:18420"/>
    </cofactor>
</comment>
<dbReference type="Pfam" id="PF00069">
    <property type="entry name" value="Pkinase"/>
    <property type="match status" value="1"/>
</dbReference>
<evidence type="ECO:0000256" key="9">
    <source>
        <dbReference type="PROSITE-ProRule" id="PRU10141"/>
    </source>
</evidence>
<keyword evidence="6 9" id="KW-0547">Nucleotide-binding</keyword>
<evidence type="ECO:0000256" key="1">
    <source>
        <dbReference type="ARBA" id="ARBA00001946"/>
    </source>
</evidence>
<evidence type="ECO:0000256" key="8">
    <source>
        <dbReference type="ARBA" id="ARBA00022840"/>
    </source>
</evidence>
<keyword evidence="8 9" id="KW-0067">ATP-binding</keyword>
<accession>A0ABQ7S835</accession>
<dbReference type="InterPro" id="IPR050117">
    <property type="entry name" value="MAPK"/>
</dbReference>
<dbReference type="PRINTS" id="PR01773">
    <property type="entry name" value="P38MAPKINASE"/>
</dbReference>
<evidence type="ECO:0000256" key="5">
    <source>
        <dbReference type="ARBA" id="ARBA00022679"/>
    </source>
</evidence>
<organism evidence="12 13">
    <name type="scientific">Fragariocoptes setiger</name>
    <dbReference type="NCBI Taxonomy" id="1670756"/>
    <lineage>
        <taxon>Eukaryota</taxon>
        <taxon>Metazoa</taxon>
        <taxon>Ecdysozoa</taxon>
        <taxon>Arthropoda</taxon>
        <taxon>Chelicerata</taxon>
        <taxon>Arachnida</taxon>
        <taxon>Acari</taxon>
        <taxon>Acariformes</taxon>
        <taxon>Trombidiformes</taxon>
        <taxon>Prostigmata</taxon>
        <taxon>Eupodina</taxon>
        <taxon>Eriophyoidea</taxon>
        <taxon>Phytoptidae</taxon>
        <taxon>Fragariocoptes</taxon>
    </lineage>
</organism>
<evidence type="ECO:0000313" key="13">
    <source>
        <dbReference type="Proteomes" id="UP000825002"/>
    </source>
</evidence>
<keyword evidence="5" id="KW-0808">Transferase</keyword>
<dbReference type="SMART" id="SM00220">
    <property type="entry name" value="S_TKc"/>
    <property type="match status" value="1"/>
</dbReference>
<dbReference type="InterPro" id="IPR017441">
    <property type="entry name" value="Protein_kinase_ATP_BS"/>
</dbReference>
<feature type="non-terminal residue" evidence="12">
    <location>
        <position position="1"/>
    </location>
</feature>
<dbReference type="PROSITE" id="PS00107">
    <property type="entry name" value="PROTEIN_KINASE_ATP"/>
    <property type="match status" value="1"/>
</dbReference>
<dbReference type="Gene3D" id="3.30.200.20">
    <property type="entry name" value="Phosphorylase Kinase, domain 1"/>
    <property type="match status" value="1"/>
</dbReference>
<dbReference type="InterPro" id="IPR003527">
    <property type="entry name" value="MAP_kinase_CS"/>
</dbReference>
<keyword evidence="7 12" id="KW-0418">Kinase</keyword>
<evidence type="ECO:0000256" key="6">
    <source>
        <dbReference type="ARBA" id="ARBA00022741"/>
    </source>
</evidence>
<proteinExistence type="inferred from homology"/>
<reference evidence="12 13" key="1">
    <citation type="submission" date="2020-10" db="EMBL/GenBank/DDBJ databases">
        <authorList>
            <person name="Klimov P.B."/>
            <person name="Dyachkov S.M."/>
            <person name="Chetverikov P.E."/>
        </authorList>
    </citation>
    <scope>NUCLEOTIDE SEQUENCE [LARGE SCALE GENOMIC DNA]</scope>
    <source>
        <strain evidence="12">BMOC 18-1129-001#AD2665</strain>
        <tissue evidence="12">Entire mites</tissue>
    </source>
</reference>
<dbReference type="Proteomes" id="UP000825002">
    <property type="component" value="Unassembled WGS sequence"/>
</dbReference>
<feature type="region of interest" description="Disordered" evidence="10">
    <location>
        <begin position="71"/>
        <end position="100"/>
    </location>
</feature>
<keyword evidence="13" id="KW-1185">Reference proteome</keyword>
<dbReference type="EMBL" id="JAIFTH010000408">
    <property type="protein sequence ID" value="KAG9509590.1"/>
    <property type="molecule type" value="Genomic_DNA"/>
</dbReference>
<feature type="non-terminal residue" evidence="12">
    <location>
        <position position="487"/>
    </location>
</feature>
<dbReference type="InterPro" id="IPR008352">
    <property type="entry name" value="MAPK_HOG-like"/>
</dbReference>
<keyword evidence="4" id="KW-0723">Serine/threonine-protein kinase</keyword>